<dbReference type="GO" id="GO:0005524">
    <property type="term" value="F:ATP binding"/>
    <property type="evidence" value="ECO:0007669"/>
    <property type="project" value="InterPro"/>
</dbReference>
<dbReference type="AlphaFoldDB" id="A0A439CY19"/>
<reference evidence="3 4" key="1">
    <citation type="submission" date="2018-12" db="EMBL/GenBank/DDBJ databases">
        <title>Draft genome sequence of Xylaria grammica IHI A82.</title>
        <authorList>
            <person name="Buettner E."/>
            <person name="Kellner H."/>
        </authorList>
    </citation>
    <scope>NUCLEOTIDE SEQUENCE [LARGE SCALE GENOMIC DNA]</scope>
    <source>
        <strain evidence="3 4">IHI A82</strain>
    </source>
</reference>
<proteinExistence type="predicted"/>
<dbReference type="SUPFAM" id="SSF56112">
    <property type="entry name" value="Protein kinase-like (PK-like)"/>
    <property type="match status" value="1"/>
</dbReference>
<feature type="compositionally biased region" description="Gly residues" evidence="1">
    <location>
        <begin position="26"/>
        <end position="42"/>
    </location>
</feature>
<feature type="domain" description="Protein kinase" evidence="2">
    <location>
        <begin position="138"/>
        <end position="446"/>
    </location>
</feature>
<accession>A0A439CY19</accession>
<gene>
    <name evidence="3" type="ORF">EKO27_g7983</name>
</gene>
<evidence type="ECO:0000256" key="1">
    <source>
        <dbReference type="SAM" id="MobiDB-lite"/>
    </source>
</evidence>
<evidence type="ECO:0000313" key="3">
    <source>
        <dbReference type="EMBL" id="RWA07122.1"/>
    </source>
</evidence>
<sequence>MSDPFNTPPRGGRGGRGQSTPPPAGRGRGGGRTPGDNGGGRGSPDPFGPAPVLPPRTNPFVGPATRSGWSSSSSEGRSGSRDGRRRRGPFRRGGLFGAHAPSAEDDPFGGPSVASGAERRRSLQRAIDVFRNDYRFTVEKATVTTNGVQLRVVEAPGGGHVPRRFVAKASFPAVARAVAMERDWMHRFRFARHIVRWLTLTPDPMAPGPGNVGFNLPYFFMEYLENGTLRQFEERVQNVTRLALPDGSEIAFLLPNRLLWTIFLCLIRACVGMAWPPEGPDAVLEAPTESEPSTFAHMDLQNENVMFGDLEESEAEHRTVPIVKLIDLGEANERPAGESSVPPDPSAVDTYDNVLLLANYRPNTGRRNQGIDRNLLDVGVLMASLISKRTAFVVTCRRNMMDPSIHPFLDADLRLLIQRCLAVDPENRPRLEELMELVGRDDSPFFRGASYYKRDQGFAATGAVNPAEVLETDEVLRFIIQACILNADPNTSSRI</sequence>
<dbReference type="PROSITE" id="PS50011">
    <property type="entry name" value="PROTEIN_KINASE_DOM"/>
    <property type="match status" value="1"/>
</dbReference>
<protein>
    <recommendedName>
        <fullName evidence="2">Protein kinase domain-containing protein</fullName>
    </recommendedName>
</protein>
<organism evidence="3 4">
    <name type="scientific">Xylaria grammica</name>
    <dbReference type="NCBI Taxonomy" id="363999"/>
    <lineage>
        <taxon>Eukaryota</taxon>
        <taxon>Fungi</taxon>
        <taxon>Dikarya</taxon>
        <taxon>Ascomycota</taxon>
        <taxon>Pezizomycotina</taxon>
        <taxon>Sordariomycetes</taxon>
        <taxon>Xylariomycetidae</taxon>
        <taxon>Xylariales</taxon>
        <taxon>Xylariaceae</taxon>
        <taxon>Xylaria</taxon>
    </lineage>
</organism>
<feature type="compositionally biased region" description="Pro residues" evidence="1">
    <location>
        <begin position="46"/>
        <end position="57"/>
    </location>
</feature>
<dbReference type="STRING" id="363999.A0A439CY19"/>
<evidence type="ECO:0000259" key="2">
    <source>
        <dbReference type="PROSITE" id="PS50011"/>
    </source>
</evidence>
<keyword evidence="4" id="KW-1185">Reference proteome</keyword>
<feature type="region of interest" description="Disordered" evidence="1">
    <location>
        <begin position="1"/>
        <end position="119"/>
    </location>
</feature>
<dbReference type="InterPro" id="IPR000719">
    <property type="entry name" value="Prot_kinase_dom"/>
</dbReference>
<dbReference type="GO" id="GO:0004672">
    <property type="term" value="F:protein kinase activity"/>
    <property type="evidence" value="ECO:0007669"/>
    <property type="project" value="InterPro"/>
</dbReference>
<evidence type="ECO:0000313" key="4">
    <source>
        <dbReference type="Proteomes" id="UP000286045"/>
    </source>
</evidence>
<name>A0A439CY19_9PEZI</name>
<dbReference type="Proteomes" id="UP000286045">
    <property type="component" value="Unassembled WGS sequence"/>
</dbReference>
<dbReference type="EMBL" id="RYZI01000281">
    <property type="protein sequence ID" value="RWA07122.1"/>
    <property type="molecule type" value="Genomic_DNA"/>
</dbReference>
<feature type="compositionally biased region" description="Low complexity" evidence="1">
    <location>
        <begin position="66"/>
        <end position="77"/>
    </location>
</feature>
<comment type="caution">
    <text evidence="3">The sequence shown here is derived from an EMBL/GenBank/DDBJ whole genome shotgun (WGS) entry which is preliminary data.</text>
</comment>
<dbReference type="Gene3D" id="1.10.510.10">
    <property type="entry name" value="Transferase(Phosphotransferase) domain 1"/>
    <property type="match status" value="1"/>
</dbReference>
<dbReference type="InterPro" id="IPR011009">
    <property type="entry name" value="Kinase-like_dom_sf"/>
</dbReference>